<dbReference type="InterPro" id="IPR000895">
    <property type="entry name" value="Transthyretin/HIU_hydrolase"/>
</dbReference>
<keyword evidence="5 7" id="KW-0659">Purine metabolism</keyword>
<dbReference type="PANTHER" id="PTHR10395:SF7">
    <property type="entry name" value="5-HYDROXYISOURATE HYDROLASE"/>
    <property type="match status" value="1"/>
</dbReference>
<dbReference type="GO" id="GO:0006144">
    <property type="term" value="P:purine nucleobase metabolic process"/>
    <property type="evidence" value="ECO:0007669"/>
    <property type="project" value="UniProtKB-KW"/>
</dbReference>
<dbReference type="InterPro" id="IPR023416">
    <property type="entry name" value="Transthyretin/HIU_hydrolase_d"/>
</dbReference>
<dbReference type="PRINTS" id="PR00189">
    <property type="entry name" value="TRNSTHYRETIN"/>
</dbReference>
<evidence type="ECO:0000259" key="8">
    <source>
        <dbReference type="SMART" id="SM00095"/>
    </source>
</evidence>
<evidence type="ECO:0000256" key="1">
    <source>
        <dbReference type="ARBA" id="ARBA00001043"/>
    </source>
</evidence>
<dbReference type="Gene3D" id="2.60.40.180">
    <property type="entry name" value="Transthyretin/hydroxyisourate hydrolase domain"/>
    <property type="match status" value="1"/>
</dbReference>
<name>A0AAD9N9D8_RIDPI</name>
<dbReference type="Proteomes" id="UP001209878">
    <property type="component" value="Unassembled WGS sequence"/>
</dbReference>
<keyword evidence="6 7" id="KW-0378">Hydrolase</keyword>
<dbReference type="EMBL" id="JAODUO010001563">
    <property type="protein sequence ID" value="KAK2161725.1"/>
    <property type="molecule type" value="Genomic_DNA"/>
</dbReference>
<keyword evidence="10" id="KW-1185">Reference proteome</keyword>
<feature type="non-terminal residue" evidence="9">
    <location>
        <position position="140"/>
    </location>
</feature>
<dbReference type="InterPro" id="IPR014306">
    <property type="entry name" value="Hydroxyisourate_hydrolase"/>
</dbReference>
<organism evidence="9 10">
    <name type="scientific">Ridgeia piscesae</name>
    <name type="common">Tubeworm</name>
    <dbReference type="NCBI Taxonomy" id="27915"/>
    <lineage>
        <taxon>Eukaryota</taxon>
        <taxon>Metazoa</taxon>
        <taxon>Spiralia</taxon>
        <taxon>Lophotrochozoa</taxon>
        <taxon>Annelida</taxon>
        <taxon>Polychaeta</taxon>
        <taxon>Sedentaria</taxon>
        <taxon>Canalipalpata</taxon>
        <taxon>Sabellida</taxon>
        <taxon>Siboglinidae</taxon>
        <taxon>Ridgeia</taxon>
    </lineage>
</organism>
<dbReference type="SMART" id="SM00095">
    <property type="entry name" value="TR_THY"/>
    <property type="match status" value="1"/>
</dbReference>
<reference evidence="9" key="1">
    <citation type="journal article" date="2023" name="Mol. Biol. Evol.">
        <title>Third-Generation Sequencing Reveals the Adaptive Role of the Epigenome in Three Deep-Sea Polychaetes.</title>
        <authorList>
            <person name="Perez M."/>
            <person name="Aroh O."/>
            <person name="Sun Y."/>
            <person name="Lan Y."/>
            <person name="Juniper S.K."/>
            <person name="Young C.R."/>
            <person name="Angers B."/>
            <person name="Qian P.Y."/>
        </authorList>
    </citation>
    <scope>NUCLEOTIDE SEQUENCE</scope>
    <source>
        <strain evidence="9">R07B-5</strain>
    </source>
</reference>
<sequence length="140" mass="15563">QSQSSEWRHVVVTAHVNKVSGWGWAKVYVDGKKAGVGPINGHPAQNVPIKLFRQTAVAQWQQLSSGNTNADGRFSDIISRSEFVSGRYKLTFYTDAYFRQINVTGFSPNVDVVFEISDPGVHYHVPLLLNPFGYSTYIGS</sequence>
<evidence type="ECO:0000256" key="6">
    <source>
        <dbReference type="ARBA" id="ARBA00022801"/>
    </source>
</evidence>
<comment type="similarity">
    <text evidence="3 7">Belongs to the transthyretin family. 5-hydroxyisourate hydrolase subfamily.</text>
</comment>
<dbReference type="SUPFAM" id="SSF49472">
    <property type="entry name" value="Transthyretin (synonym: prealbumin)"/>
    <property type="match status" value="1"/>
</dbReference>
<comment type="caution">
    <text evidence="9">The sequence shown here is derived from an EMBL/GenBank/DDBJ whole genome shotgun (WGS) entry which is preliminary data.</text>
</comment>
<accession>A0AAD9N9D8</accession>
<evidence type="ECO:0000256" key="4">
    <source>
        <dbReference type="ARBA" id="ARBA00011881"/>
    </source>
</evidence>
<evidence type="ECO:0000256" key="5">
    <source>
        <dbReference type="ARBA" id="ARBA00022631"/>
    </source>
</evidence>
<evidence type="ECO:0000313" key="9">
    <source>
        <dbReference type="EMBL" id="KAK2161725.1"/>
    </source>
</evidence>
<gene>
    <name evidence="9" type="ORF">NP493_1562g00019</name>
</gene>
<dbReference type="Pfam" id="PF00576">
    <property type="entry name" value="Transthyretin"/>
    <property type="match status" value="1"/>
</dbReference>
<evidence type="ECO:0000256" key="3">
    <source>
        <dbReference type="ARBA" id="ARBA00009850"/>
    </source>
</evidence>
<dbReference type="GO" id="GO:0033971">
    <property type="term" value="F:hydroxyisourate hydrolase activity"/>
    <property type="evidence" value="ECO:0007669"/>
    <property type="project" value="UniProtKB-EC"/>
</dbReference>
<evidence type="ECO:0000256" key="2">
    <source>
        <dbReference type="ARBA" id="ARBA00002704"/>
    </source>
</evidence>
<comment type="subunit">
    <text evidence="4 7">Homotetramer.</text>
</comment>
<feature type="domain" description="Transthyretin/hydroxyisourate hydrolase" evidence="8">
    <location>
        <begin position="25"/>
        <end position="140"/>
    </location>
</feature>
<dbReference type="InterPro" id="IPR036817">
    <property type="entry name" value="Transthyretin/HIU_hydrolase_sf"/>
</dbReference>
<dbReference type="NCBIfam" id="TIGR02962">
    <property type="entry name" value="hdxy_isourate"/>
    <property type="match status" value="1"/>
</dbReference>
<comment type="function">
    <text evidence="2">Catalyzes the hydrolysis of 5-hydroxyisourate (HIU) to 2-oxo-4-hydroxy-4-carboxy-5-ureidoimidazoline (OHCU).</text>
</comment>
<proteinExistence type="inferred from homology"/>
<protein>
    <recommendedName>
        <fullName evidence="7">5-hydroxyisourate hydrolase</fullName>
        <shortName evidence="7">HIU hydrolase</shortName>
        <shortName evidence="7">HIUHase</shortName>
        <ecNumber evidence="7">3.5.2.17</ecNumber>
    </recommendedName>
</protein>
<comment type="catalytic activity">
    <reaction evidence="1 7">
        <text>5-hydroxyisourate + H2O = 5-hydroxy-2-oxo-4-ureido-2,5-dihydro-1H-imidazole-5-carboxylate + H(+)</text>
        <dbReference type="Rhea" id="RHEA:23736"/>
        <dbReference type="ChEBI" id="CHEBI:15377"/>
        <dbReference type="ChEBI" id="CHEBI:15378"/>
        <dbReference type="ChEBI" id="CHEBI:18072"/>
        <dbReference type="ChEBI" id="CHEBI:58639"/>
        <dbReference type="EC" id="3.5.2.17"/>
    </reaction>
</comment>
<dbReference type="EC" id="3.5.2.17" evidence="7"/>
<evidence type="ECO:0000256" key="7">
    <source>
        <dbReference type="RuleBase" id="RU361270"/>
    </source>
</evidence>
<dbReference type="PANTHER" id="PTHR10395">
    <property type="entry name" value="URICASE AND TRANSTHYRETIN-RELATED"/>
    <property type="match status" value="1"/>
</dbReference>
<dbReference type="AlphaFoldDB" id="A0AAD9N9D8"/>
<evidence type="ECO:0000313" key="10">
    <source>
        <dbReference type="Proteomes" id="UP001209878"/>
    </source>
</evidence>